<dbReference type="Proteomes" id="UP001501083">
    <property type="component" value="Unassembled WGS sequence"/>
</dbReference>
<protein>
    <submittedName>
        <fullName evidence="3">Uncharacterized protein</fullName>
    </submittedName>
</protein>
<organism evidence="3 4">
    <name type="scientific">Lysobacter panacisoli</name>
    <dbReference type="NCBI Taxonomy" id="1255263"/>
    <lineage>
        <taxon>Bacteria</taxon>
        <taxon>Pseudomonadati</taxon>
        <taxon>Pseudomonadota</taxon>
        <taxon>Gammaproteobacteria</taxon>
        <taxon>Lysobacterales</taxon>
        <taxon>Lysobacteraceae</taxon>
        <taxon>Lysobacter</taxon>
    </lineage>
</organism>
<gene>
    <name evidence="3" type="ORF">GCM10025759_08080</name>
</gene>
<sequence length="247" mass="27040">MRTLPSLLALSVALAASTVAASPRVELALVDRDSGEWAAPVRHRGQTWVEGTPGHRYAVRLTNVTSERLLVVLSVDGVNAITGQTASPAQSGYVLEPWQTTQVDGWRKSMRHVAQFVFTDLPDSYAARTGRPDNVGVIGIAVFEEARRWREPPAIEERSVSKSSAPMRDEARAQSIGTGHGGSQASSAYRTAFERASSTPVEVTQMRYDDRASLVARGVIPWRRPHRDDRPRAFPAGFVPDPPGWDD</sequence>
<evidence type="ECO:0000256" key="2">
    <source>
        <dbReference type="SAM" id="SignalP"/>
    </source>
</evidence>
<feature type="signal peptide" evidence="2">
    <location>
        <begin position="1"/>
        <end position="21"/>
    </location>
</feature>
<name>A0ABP9L3G7_9GAMM</name>
<reference evidence="4" key="1">
    <citation type="journal article" date="2019" name="Int. J. Syst. Evol. Microbiol.">
        <title>The Global Catalogue of Microorganisms (GCM) 10K type strain sequencing project: providing services to taxonomists for standard genome sequencing and annotation.</title>
        <authorList>
            <consortium name="The Broad Institute Genomics Platform"/>
            <consortium name="The Broad Institute Genome Sequencing Center for Infectious Disease"/>
            <person name="Wu L."/>
            <person name="Ma J."/>
        </authorList>
    </citation>
    <scope>NUCLEOTIDE SEQUENCE [LARGE SCALE GENOMIC DNA]</scope>
    <source>
        <strain evidence="4">JCM 19212</strain>
    </source>
</reference>
<keyword evidence="4" id="KW-1185">Reference proteome</keyword>
<evidence type="ECO:0000256" key="1">
    <source>
        <dbReference type="SAM" id="MobiDB-lite"/>
    </source>
</evidence>
<feature type="region of interest" description="Disordered" evidence="1">
    <location>
        <begin position="224"/>
        <end position="247"/>
    </location>
</feature>
<proteinExistence type="predicted"/>
<dbReference type="RefSeq" id="WP_158982694.1">
    <property type="nucleotide sequence ID" value="NZ_BAABKY010000001.1"/>
</dbReference>
<comment type="caution">
    <text evidence="3">The sequence shown here is derived from an EMBL/GenBank/DDBJ whole genome shotgun (WGS) entry which is preliminary data.</text>
</comment>
<feature type="region of interest" description="Disordered" evidence="1">
    <location>
        <begin position="154"/>
        <end position="196"/>
    </location>
</feature>
<evidence type="ECO:0000313" key="4">
    <source>
        <dbReference type="Proteomes" id="UP001501083"/>
    </source>
</evidence>
<keyword evidence="2" id="KW-0732">Signal</keyword>
<accession>A0ABP9L3G7</accession>
<evidence type="ECO:0000313" key="3">
    <source>
        <dbReference type="EMBL" id="GAA5070257.1"/>
    </source>
</evidence>
<feature type="chain" id="PRO_5045241856" evidence="2">
    <location>
        <begin position="22"/>
        <end position="247"/>
    </location>
</feature>
<dbReference type="EMBL" id="BAABKY010000001">
    <property type="protein sequence ID" value="GAA5070257.1"/>
    <property type="molecule type" value="Genomic_DNA"/>
</dbReference>